<evidence type="ECO:0000313" key="1">
    <source>
        <dbReference type="EMBL" id="KPJ06059.1"/>
    </source>
</evidence>
<keyword evidence="2" id="KW-1185">Reference proteome</keyword>
<gene>
    <name evidence="1" type="ORF">RR48_14501</name>
</gene>
<dbReference type="EMBL" id="KQ461198">
    <property type="protein sequence ID" value="KPJ06059.1"/>
    <property type="molecule type" value="Genomic_DNA"/>
</dbReference>
<evidence type="ECO:0008006" key="3">
    <source>
        <dbReference type="Google" id="ProtNLM"/>
    </source>
</evidence>
<name>A0A194QKY9_PAPMA</name>
<sequence length="124" mass="14229">MHLIYEECRCNANAASRLYRERYPNDQKYPDYRVFINSITPSVSMLMSDALSINIPIENIENSPLRSPTSVETSRTRVERLDNLSSEEGGSFWSTQGTMKIIDFTKTQELLVPPPSDPFETFQC</sequence>
<organism evidence="1 2">
    <name type="scientific">Papilio machaon</name>
    <name type="common">Old World swallowtail butterfly</name>
    <dbReference type="NCBI Taxonomy" id="76193"/>
    <lineage>
        <taxon>Eukaryota</taxon>
        <taxon>Metazoa</taxon>
        <taxon>Ecdysozoa</taxon>
        <taxon>Arthropoda</taxon>
        <taxon>Hexapoda</taxon>
        <taxon>Insecta</taxon>
        <taxon>Pterygota</taxon>
        <taxon>Neoptera</taxon>
        <taxon>Endopterygota</taxon>
        <taxon>Lepidoptera</taxon>
        <taxon>Glossata</taxon>
        <taxon>Ditrysia</taxon>
        <taxon>Papilionoidea</taxon>
        <taxon>Papilionidae</taxon>
        <taxon>Papilioninae</taxon>
        <taxon>Papilio</taxon>
    </lineage>
</organism>
<proteinExistence type="predicted"/>
<accession>A0A194QKY9</accession>
<protein>
    <recommendedName>
        <fullName evidence="3">DUF4817 domain-containing protein</fullName>
    </recommendedName>
</protein>
<dbReference type="InParanoid" id="A0A194QKY9"/>
<dbReference type="Proteomes" id="UP000053240">
    <property type="component" value="Unassembled WGS sequence"/>
</dbReference>
<dbReference type="AlphaFoldDB" id="A0A194QKY9"/>
<reference evidence="1 2" key="1">
    <citation type="journal article" date="2015" name="Nat. Commun.">
        <title>Outbred genome sequencing and CRISPR/Cas9 gene editing in butterflies.</title>
        <authorList>
            <person name="Li X."/>
            <person name="Fan D."/>
            <person name="Zhang W."/>
            <person name="Liu G."/>
            <person name="Zhang L."/>
            <person name="Zhao L."/>
            <person name="Fang X."/>
            <person name="Chen L."/>
            <person name="Dong Y."/>
            <person name="Chen Y."/>
            <person name="Ding Y."/>
            <person name="Zhao R."/>
            <person name="Feng M."/>
            <person name="Zhu Y."/>
            <person name="Feng Y."/>
            <person name="Jiang X."/>
            <person name="Zhu D."/>
            <person name="Xiang H."/>
            <person name="Feng X."/>
            <person name="Li S."/>
            <person name="Wang J."/>
            <person name="Zhang G."/>
            <person name="Kronforst M.R."/>
            <person name="Wang W."/>
        </authorList>
    </citation>
    <scope>NUCLEOTIDE SEQUENCE [LARGE SCALE GENOMIC DNA]</scope>
    <source>
        <strain evidence="1">Ya'a_city_454_Pm</strain>
        <tissue evidence="1">Whole body</tissue>
    </source>
</reference>
<evidence type="ECO:0000313" key="2">
    <source>
        <dbReference type="Proteomes" id="UP000053240"/>
    </source>
</evidence>